<protein>
    <submittedName>
        <fullName evidence="2">Cys-Xaa-Xaa-Xaa repeat radical SAM target protein</fullName>
    </submittedName>
</protein>
<keyword evidence="1" id="KW-0812">Transmembrane</keyword>
<dbReference type="EMBL" id="JABKKJ010000004">
    <property type="protein sequence ID" value="NPE24679.1"/>
    <property type="molecule type" value="Genomic_DNA"/>
</dbReference>
<name>A0ABX2B3K5_9BACT</name>
<dbReference type="NCBIfam" id="TIGR04117">
    <property type="entry name" value="Syntroph_Cxxx"/>
    <property type="match status" value="1"/>
</dbReference>
<proteinExistence type="predicted"/>
<gene>
    <name evidence="2" type="ORF">HPS54_03960</name>
</gene>
<dbReference type="Proteomes" id="UP000820977">
    <property type="component" value="Unassembled WGS sequence"/>
</dbReference>
<organism evidence="2 3">
    <name type="scientific">Xylanibacter caecicola</name>
    <dbReference type="NCBI Taxonomy" id="2736294"/>
    <lineage>
        <taxon>Bacteria</taxon>
        <taxon>Pseudomonadati</taxon>
        <taxon>Bacteroidota</taxon>
        <taxon>Bacteroidia</taxon>
        <taxon>Bacteroidales</taxon>
        <taxon>Prevotellaceae</taxon>
        <taxon>Xylanibacter</taxon>
    </lineage>
</organism>
<keyword evidence="3" id="KW-1185">Reference proteome</keyword>
<accession>A0ABX2B3K5</accession>
<evidence type="ECO:0000313" key="3">
    <source>
        <dbReference type="Proteomes" id="UP000820977"/>
    </source>
</evidence>
<dbReference type="InterPro" id="IPR026484">
    <property type="entry name" value="Syntroph_Cxxx"/>
</dbReference>
<evidence type="ECO:0000256" key="1">
    <source>
        <dbReference type="SAM" id="Phobius"/>
    </source>
</evidence>
<reference evidence="2 3" key="1">
    <citation type="submission" date="2020-05" db="EMBL/GenBank/DDBJ databases">
        <title>Distinct polysaccharide utilization as determinants for interspecies competition between intestinal Prevotella spp.</title>
        <authorList>
            <person name="Galvez E.J.C."/>
            <person name="Iljazovic A."/>
            <person name="Strowig T."/>
        </authorList>
    </citation>
    <scope>NUCLEOTIDE SEQUENCE [LARGE SCALE GENOMIC DNA]</scope>
    <source>
        <strain evidence="2 3">PCHR</strain>
    </source>
</reference>
<dbReference type="RefSeq" id="WP_172344174.1">
    <property type="nucleotide sequence ID" value="NZ_CASYYZ010000118.1"/>
</dbReference>
<feature type="transmembrane region" description="Helical" evidence="1">
    <location>
        <begin position="21"/>
        <end position="37"/>
    </location>
</feature>
<evidence type="ECO:0000313" key="2">
    <source>
        <dbReference type="EMBL" id="NPE24679.1"/>
    </source>
</evidence>
<keyword evidence="1" id="KW-0472">Membrane</keyword>
<keyword evidence="1" id="KW-1133">Transmembrane helix</keyword>
<comment type="caution">
    <text evidence="2">The sequence shown here is derived from an EMBL/GenBank/DDBJ whole genome shotgun (WGS) entry which is preliminary data.</text>
</comment>
<sequence>MEKNNELQSRRDFFKKAAKEVLPIIGAIVLAGTPNIIKASTIHPMGCDDNCWGACQRNCHGGCEGGCKGCGGNCSGTCDGTCKGYCDTTCKNCLR</sequence>